<dbReference type="Gene3D" id="3.30.160.60">
    <property type="entry name" value="Classic Zinc Finger"/>
    <property type="match status" value="2"/>
</dbReference>
<keyword evidence="11" id="KW-1185">Reference proteome</keyword>
<organism evidence="10 11">
    <name type="scientific">Rhamnusium bicolor</name>
    <dbReference type="NCBI Taxonomy" id="1586634"/>
    <lineage>
        <taxon>Eukaryota</taxon>
        <taxon>Metazoa</taxon>
        <taxon>Ecdysozoa</taxon>
        <taxon>Arthropoda</taxon>
        <taxon>Hexapoda</taxon>
        <taxon>Insecta</taxon>
        <taxon>Pterygota</taxon>
        <taxon>Neoptera</taxon>
        <taxon>Endopterygota</taxon>
        <taxon>Coleoptera</taxon>
        <taxon>Polyphaga</taxon>
        <taxon>Cucujiformia</taxon>
        <taxon>Chrysomeloidea</taxon>
        <taxon>Cerambycidae</taxon>
        <taxon>Lepturinae</taxon>
        <taxon>Rhagiini</taxon>
        <taxon>Rhamnusium</taxon>
    </lineage>
</organism>
<dbReference type="PANTHER" id="PTHR16515:SF49">
    <property type="entry name" value="GASTRULA ZINC FINGER PROTEIN XLCGF49.1-LIKE-RELATED"/>
    <property type="match status" value="1"/>
</dbReference>
<dbReference type="PROSITE" id="PS50157">
    <property type="entry name" value="ZINC_FINGER_C2H2_2"/>
    <property type="match status" value="2"/>
</dbReference>
<keyword evidence="7" id="KW-0539">Nucleus</keyword>
<proteinExistence type="predicted"/>
<dbReference type="Pfam" id="PF00096">
    <property type="entry name" value="zf-C2H2"/>
    <property type="match status" value="1"/>
</dbReference>
<dbReference type="FunFam" id="3.30.160.60:FF:000145">
    <property type="entry name" value="Zinc finger protein 574"/>
    <property type="match status" value="1"/>
</dbReference>
<evidence type="ECO:0000256" key="2">
    <source>
        <dbReference type="ARBA" id="ARBA00022723"/>
    </source>
</evidence>
<dbReference type="InterPro" id="IPR036236">
    <property type="entry name" value="Znf_C2H2_sf"/>
</dbReference>
<evidence type="ECO:0000256" key="5">
    <source>
        <dbReference type="ARBA" id="ARBA00022833"/>
    </source>
</evidence>
<evidence type="ECO:0000256" key="7">
    <source>
        <dbReference type="ARBA" id="ARBA00023242"/>
    </source>
</evidence>
<evidence type="ECO:0000259" key="9">
    <source>
        <dbReference type="PROSITE" id="PS50157"/>
    </source>
</evidence>
<dbReference type="InterPro" id="IPR050331">
    <property type="entry name" value="Zinc_finger"/>
</dbReference>
<keyword evidence="5" id="KW-0862">Zinc</keyword>
<dbReference type="EMBL" id="JANEYF010003231">
    <property type="protein sequence ID" value="KAJ8938098.1"/>
    <property type="molecule type" value="Genomic_DNA"/>
</dbReference>
<evidence type="ECO:0000313" key="11">
    <source>
        <dbReference type="Proteomes" id="UP001162156"/>
    </source>
</evidence>
<name>A0AAV8XHM9_9CUCU</name>
<dbReference type="SMART" id="SM00355">
    <property type="entry name" value="ZnF_C2H2"/>
    <property type="match status" value="2"/>
</dbReference>
<evidence type="ECO:0000256" key="8">
    <source>
        <dbReference type="PROSITE-ProRule" id="PRU00042"/>
    </source>
</evidence>
<reference evidence="10" key="1">
    <citation type="journal article" date="2023" name="Insect Mol. Biol.">
        <title>Genome sequencing provides insights into the evolution of gene families encoding plant cell wall-degrading enzymes in longhorned beetles.</title>
        <authorList>
            <person name="Shin N.R."/>
            <person name="Okamura Y."/>
            <person name="Kirsch R."/>
            <person name="Pauchet Y."/>
        </authorList>
    </citation>
    <scope>NUCLEOTIDE SEQUENCE</scope>
    <source>
        <strain evidence="10">RBIC_L_NR</strain>
    </source>
</reference>
<evidence type="ECO:0000256" key="4">
    <source>
        <dbReference type="ARBA" id="ARBA00022771"/>
    </source>
</evidence>
<feature type="domain" description="C2H2-type" evidence="9">
    <location>
        <begin position="268"/>
        <end position="291"/>
    </location>
</feature>
<evidence type="ECO:0000256" key="3">
    <source>
        <dbReference type="ARBA" id="ARBA00022737"/>
    </source>
</evidence>
<keyword evidence="3" id="KW-0677">Repeat</keyword>
<comment type="subcellular location">
    <subcellularLocation>
        <location evidence="1">Nucleus</location>
    </subcellularLocation>
</comment>
<dbReference type="PROSITE" id="PS00028">
    <property type="entry name" value="ZINC_FINGER_C2H2_1"/>
    <property type="match status" value="2"/>
</dbReference>
<evidence type="ECO:0000256" key="1">
    <source>
        <dbReference type="ARBA" id="ARBA00004123"/>
    </source>
</evidence>
<dbReference type="SUPFAM" id="SSF57667">
    <property type="entry name" value="beta-beta-alpha zinc fingers"/>
    <property type="match status" value="1"/>
</dbReference>
<keyword evidence="4 8" id="KW-0863">Zinc-finger</keyword>
<feature type="domain" description="C2H2-type" evidence="9">
    <location>
        <begin position="240"/>
        <end position="267"/>
    </location>
</feature>
<dbReference type="GO" id="GO:0005634">
    <property type="term" value="C:nucleus"/>
    <property type="evidence" value="ECO:0007669"/>
    <property type="project" value="UniProtKB-SubCell"/>
</dbReference>
<keyword evidence="2" id="KW-0479">Metal-binding</keyword>
<dbReference type="Proteomes" id="UP001162156">
    <property type="component" value="Unassembled WGS sequence"/>
</dbReference>
<evidence type="ECO:0000313" key="10">
    <source>
        <dbReference type="EMBL" id="KAJ8938098.1"/>
    </source>
</evidence>
<keyword evidence="6" id="KW-0238">DNA-binding</keyword>
<protein>
    <recommendedName>
        <fullName evidence="9">C2H2-type domain-containing protein</fullName>
    </recommendedName>
</protein>
<comment type="caution">
    <text evidence="10">The sequence shown here is derived from an EMBL/GenBank/DDBJ whole genome shotgun (WGS) entry which is preliminary data.</text>
</comment>
<sequence>MEQLVKDLALLDLPSTMWGVHVHPENKFIGILHINVSSNKLIIDKGLLVEENDGLKARIILNGFSMYLPNVALGLKLISDISALLHTLHNKTVCINSNDGERYPECLKLIDNNNDVEEDITYCCMCRPANLEGKVLVISDISTKCCLSYQHLKIFKKFLASAETLKFVYHELKPYNPNEETPGIDPNGLGEYKPTCSVYNQELSSEMDLTVHNEQYNKIKSEECPSKPKKGEKNNKEKQVLCNVCGKILAPGYRIEEHMLTHTLVKPFQCKICAKTFAKSHNLRMHEHTHSDVSYH</sequence>
<accession>A0AAV8XHM9</accession>
<dbReference type="AlphaFoldDB" id="A0AAV8XHM9"/>
<dbReference type="InterPro" id="IPR013087">
    <property type="entry name" value="Znf_C2H2_type"/>
</dbReference>
<dbReference type="PANTHER" id="PTHR16515">
    <property type="entry name" value="PR DOMAIN ZINC FINGER PROTEIN"/>
    <property type="match status" value="1"/>
</dbReference>
<dbReference type="GO" id="GO:0003677">
    <property type="term" value="F:DNA binding"/>
    <property type="evidence" value="ECO:0007669"/>
    <property type="project" value="UniProtKB-KW"/>
</dbReference>
<evidence type="ECO:0000256" key="6">
    <source>
        <dbReference type="ARBA" id="ARBA00023125"/>
    </source>
</evidence>
<dbReference type="GO" id="GO:0010468">
    <property type="term" value="P:regulation of gene expression"/>
    <property type="evidence" value="ECO:0007669"/>
    <property type="project" value="TreeGrafter"/>
</dbReference>
<gene>
    <name evidence="10" type="ORF">NQ314_011610</name>
</gene>
<dbReference type="GO" id="GO:0008270">
    <property type="term" value="F:zinc ion binding"/>
    <property type="evidence" value="ECO:0007669"/>
    <property type="project" value="UniProtKB-KW"/>
</dbReference>